<proteinExistence type="predicted"/>
<feature type="region of interest" description="Disordered" evidence="1">
    <location>
        <begin position="41"/>
        <end position="78"/>
    </location>
</feature>
<evidence type="ECO:0000313" key="3">
    <source>
        <dbReference type="Proteomes" id="UP001146067"/>
    </source>
</evidence>
<dbReference type="AlphaFoldDB" id="A0A9X3SUK2"/>
<reference evidence="2" key="1">
    <citation type="submission" date="2022-12" db="EMBL/GenBank/DDBJ databases">
        <title>Gycomyces niveus sp.nov.,a novel actinomycete isolated from soil in Shouguan.</title>
        <authorList>
            <person name="Yang X."/>
        </authorList>
    </citation>
    <scope>NUCLEOTIDE SEQUENCE</scope>
    <source>
        <strain evidence="2">NEAU-A15</strain>
    </source>
</reference>
<gene>
    <name evidence="2" type="ORF">O1R50_17630</name>
</gene>
<comment type="caution">
    <text evidence="2">The sequence shown here is derived from an EMBL/GenBank/DDBJ whole genome shotgun (WGS) entry which is preliminary data.</text>
</comment>
<dbReference type="Proteomes" id="UP001146067">
    <property type="component" value="Unassembled WGS sequence"/>
</dbReference>
<protein>
    <submittedName>
        <fullName evidence="2">Uncharacterized protein</fullName>
    </submittedName>
</protein>
<accession>A0A9X3SUK2</accession>
<sequence>MARTVRPTVGSAAASSTLRLCGRMAMNGVSASKTAYSASAPVVSEGRSAPAMARSARGTAWPKTSSPTSYPVTPGPSSLTVPAKSLPGTCGNSSGNCSRNSPLGTCTSAGLMEAAAMRTWIWPGPGLGAGISVTV</sequence>
<keyword evidence="3" id="KW-1185">Reference proteome</keyword>
<dbReference type="EMBL" id="JAPZVP010000014">
    <property type="protein sequence ID" value="MDA1361453.1"/>
    <property type="molecule type" value="Genomic_DNA"/>
</dbReference>
<name>A0A9X3SUK2_9ACTN</name>
<evidence type="ECO:0000313" key="2">
    <source>
        <dbReference type="EMBL" id="MDA1361453.1"/>
    </source>
</evidence>
<evidence type="ECO:0000256" key="1">
    <source>
        <dbReference type="SAM" id="MobiDB-lite"/>
    </source>
</evidence>
<organism evidence="2 3">
    <name type="scientific">Glycomyces luteolus</name>
    <dbReference type="NCBI Taxonomy" id="2670330"/>
    <lineage>
        <taxon>Bacteria</taxon>
        <taxon>Bacillati</taxon>
        <taxon>Actinomycetota</taxon>
        <taxon>Actinomycetes</taxon>
        <taxon>Glycomycetales</taxon>
        <taxon>Glycomycetaceae</taxon>
        <taxon>Glycomyces</taxon>
    </lineage>
</organism>
<feature type="compositionally biased region" description="Polar residues" evidence="1">
    <location>
        <begin position="62"/>
        <end position="78"/>
    </location>
</feature>